<organism evidence="9">
    <name type="scientific">hydrothermal vent metagenome</name>
    <dbReference type="NCBI Taxonomy" id="652676"/>
    <lineage>
        <taxon>unclassified sequences</taxon>
        <taxon>metagenomes</taxon>
        <taxon>ecological metagenomes</taxon>
    </lineage>
</organism>
<keyword evidence="5 7" id="KW-1133">Transmembrane helix</keyword>
<feature type="transmembrane region" description="Helical" evidence="7">
    <location>
        <begin position="37"/>
        <end position="56"/>
    </location>
</feature>
<proteinExistence type="predicted"/>
<feature type="transmembrane region" description="Helical" evidence="7">
    <location>
        <begin position="221"/>
        <end position="246"/>
    </location>
</feature>
<evidence type="ECO:0000256" key="7">
    <source>
        <dbReference type="SAM" id="Phobius"/>
    </source>
</evidence>
<dbReference type="SUPFAM" id="SSF161098">
    <property type="entry name" value="MetI-like"/>
    <property type="match status" value="1"/>
</dbReference>
<dbReference type="PANTHER" id="PTHR32243">
    <property type="entry name" value="MALTOSE TRANSPORT SYSTEM PERMEASE-RELATED"/>
    <property type="match status" value="1"/>
</dbReference>
<keyword evidence="3" id="KW-1003">Cell membrane</keyword>
<feature type="transmembrane region" description="Helical" evidence="7">
    <location>
        <begin position="281"/>
        <end position="300"/>
    </location>
</feature>
<evidence type="ECO:0000256" key="5">
    <source>
        <dbReference type="ARBA" id="ARBA00022989"/>
    </source>
</evidence>
<keyword evidence="4 7" id="KW-0812">Transmembrane</keyword>
<evidence type="ECO:0000256" key="6">
    <source>
        <dbReference type="ARBA" id="ARBA00023136"/>
    </source>
</evidence>
<dbReference type="InterPro" id="IPR000515">
    <property type="entry name" value="MetI-like"/>
</dbReference>
<evidence type="ECO:0000256" key="2">
    <source>
        <dbReference type="ARBA" id="ARBA00022448"/>
    </source>
</evidence>
<feature type="transmembrane region" description="Helical" evidence="7">
    <location>
        <begin position="179"/>
        <end position="200"/>
    </location>
</feature>
<evidence type="ECO:0000259" key="8">
    <source>
        <dbReference type="PROSITE" id="PS50928"/>
    </source>
</evidence>
<evidence type="ECO:0000313" key="9">
    <source>
        <dbReference type="EMBL" id="VAW43259.1"/>
    </source>
</evidence>
<dbReference type="Pfam" id="PF00528">
    <property type="entry name" value="BPD_transp_1"/>
    <property type="match status" value="1"/>
</dbReference>
<dbReference type="PROSITE" id="PS50928">
    <property type="entry name" value="ABC_TM1"/>
    <property type="match status" value="1"/>
</dbReference>
<evidence type="ECO:0000256" key="3">
    <source>
        <dbReference type="ARBA" id="ARBA00022475"/>
    </source>
</evidence>
<evidence type="ECO:0000256" key="4">
    <source>
        <dbReference type="ARBA" id="ARBA00022692"/>
    </source>
</evidence>
<dbReference type="Gene3D" id="1.10.3720.10">
    <property type="entry name" value="MetI-like"/>
    <property type="match status" value="1"/>
</dbReference>
<dbReference type="GO" id="GO:0055085">
    <property type="term" value="P:transmembrane transport"/>
    <property type="evidence" value="ECO:0007669"/>
    <property type="project" value="InterPro"/>
</dbReference>
<accession>A0A3B0W1U7</accession>
<dbReference type="GO" id="GO:0005886">
    <property type="term" value="C:plasma membrane"/>
    <property type="evidence" value="ECO:0007669"/>
    <property type="project" value="UniProtKB-SubCell"/>
</dbReference>
<sequence>MDSRLRGNNISGCFMQATTEKNNFLDLMAKRFSLQGFIFAITLTFFLVSILFPFYWMVTSSFKTRAEIGGREPVYVPAALRLEAYSELLDPENESFQNFGVNILNTIKVAVPTAAIAIVLAVFGSYAIARLKFKGKNLMVNAILVVYLFPGILLIIPLFSMLARIGDRIGFDVQDNLGILVFTYLAQTLPVALYMLTNYFRTIPDEIEQAALIDGCSRLEVIWRITLPLAIPALVSVAIYTLMIAWNEFLYAFVFLNNNDLFTMPIKINTIWNDPSPRPHVVMAASTIMTVPIMVLFLSLEKYLSEGLSAGGVKG</sequence>
<feature type="domain" description="ABC transmembrane type-1" evidence="8">
    <location>
        <begin position="103"/>
        <end position="300"/>
    </location>
</feature>
<evidence type="ECO:0000256" key="1">
    <source>
        <dbReference type="ARBA" id="ARBA00004651"/>
    </source>
</evidence>
<dbReference type="AlphaFoldDB" id="A0A3B0W1U7"/>
<dbReference type="CDD" id="cd06261">
    <property type="entry name" value="TM_PBP2"/>
    <property type="match status" value="1"/>
</dbReference>
<dbReference type="InterPro" id="IPR050901">
    <property type="entry name" value="BP-dep_ABC_trans_perm"/>
</dbReference>
<dbReference type="EMBL" id="UOEU01001051">
    <property type="protein sequence ID" value="VAW43259.1"/>
    <property type="molecule type" value="Genomic_DNA"/>
</dbReference>
<keyword evidence="6 7" id="KW-0472">Membrane</keyword>
<name>A0A3B0W1U7_9ZZZZ</name>
<dbReference type="InterPro" id="IPR035906">
    <property type="entry name" value="MetI-like_sf"/>
</dbReference>
<comment type="subcellular location">
    <subcellularLocation>
        <location evidence="1">Cell membrane</location>
        <topology evidence="1">Multi-pass membrane protein</topology>
    </subcellularLocation>
</comment>
<gene>
    <name evidence="9" type="ORF">MNBD_CHLOROFLEXI01-3902</name>
</gene>
<keyword evidence="2" id="KW-0813">Transport</keyword>
<dbReference type="PANTHER" id="PTHR32243:SF18">
    <property type="entry name" value="INNER MEMBRANE ABC TRANSPORTER PERMEASE PROTEIN YCJP"/>
    <property type="match status" value="1"/>
</dbReference>
<feature type="transmembrane region" description="Helical" evidence="7">
    <location>
        <begin position="138"/>
        <end position="159"/>
    </location>
</feature>
<protein>
    <recommendedName>
        <fullName evidence="8">ABC transmembrane type-1 domain-containing protein</fullName>
    </recommendedName>
</protein>
<reference evidence="9" key="1">
    <citation type="submission" date="2018-06" db="EMBL/GenBank/DDBJ databases">
        <authorList>
            <person name="Zhirakovskaya E."/>
        </authorList>
    </citation>
    <scope>NUCLEOTIDE SEQUENCE</scope>
</reference>
<feature type="transmembrane region" description="Helical" evidence="7">
    <location>
        <begin position="109"/>
        <end position="129"/>
    </location>
</feature>